<dbReference type="InterPro" id="IPR044136">
    <property type="entry name" value="Lys-tRNA-ligase_II_N"/>
</dbReference>
<dbReference type="PANTHER" id="PTHR42918">
    <property type="entry name" value="LYSYL-TRNA SYNTHETASE"/>
    <property type="match status" value="1"/>
</dbReference>
<evidence type="ECO:0000313" key="11">
    <source>
        <dbReference type="EMBL" id="KLV28475.1"/>
    </source>
</evidence>
<keyword evidence="2 8" id="KW-0436">Ligase</keyword>
<dbReference type="CDD" id="cd04322">
    <property type="entry name" value="LysRS_N"/>
    <property type="match status" value="1"/>
</dbReference>
<feature type="binding site" evidence="8">
    <location>
        <position position="404"/>
    </location>
    <ligand>
        <name>Mg(2+)</name>
        <dbReference type="ChEBI" id="CHEBI:18420"/>
        <label>1</label>
    </ligand>
</feature>
<dbReference type="PROSITE" id="PS50862">
    <property type="entry name" value="AA_TRNA_LIGASE_II"/>
    <property type="match status" value="1"/>
</dbReference>
<dbReference type="GO" id="GO:0000049">
    <property type="term" value="F:tRNA binding"/>
    <property type="evidence" value="ECO:0007669"/>
    <property type="project" value="TreeGrafter"/>
</dbReference>
<dbReference type="PRINTS" id="PR00982">
    <property type="entry name" value="TRNASYNTHLYS"/>
</dbReference>
<dbReference type="InterPro" id="IPR045864">
    <property type="entry name" value="aa-tRNA-synth_II/BPL/LPL"/>
</dbReference>
<comment type="cofactor">
    <cofactor evidence="8 9">
        <name>Mg(2+)</name>
        <dbReference type="ChEBI" id="CHEBI:18420"/>
    </cofactor>
    <text evidence="8 9">Binds 3 Mg(2+) ions per subunit.</text>
</comment>
<evidence type="ECO:0000313" key="12">
    <source>
        <dbReference type="Proteomes" id="UP000036045"/>
    </source>
</evidence>
<dbReference type="PATRIC" id="fig|1397.4.peg.374"/>
<keyword evidence="8" id="KW-0648">Protein biosynthesis</keyword>
<protein>
    <recommendedName>
        <fullName evidence="8">Lysine--tRNA ligase</fullName>
        <ecNumber evidence="8">6.1.1.6</ecNumber>
    </recommendedName>
    <alternativeName>
        <fullName evidence="8">Lysyl-tRNA synthetase</fullName>
        <shortName evidence="8">LysRS</shortName>
    </alternativeName>
</protein>
<comment type="subcellular location">
    <subcellularLocation>
        <location evidence="8">Cytoplasm</location>
    </subcellularLocation>
</comment>
<comment type="caution">
    <text evidence="11">The sequence shown here is derived from an EMBL/GenBank/DDBJ whole genome shotgun (WGS) entry which is preliminary data.</text>
</comment>
<evidence type="ECO:0000256" key="8">
    <source>
        <dbReference type="HAMAP-Rule" id="MF_00252"/>
    </source>
</evidence>
<feature type="domain" description="Aminoacyl-transfer RNA synthetases class-II family profile" evidence="10">
    <location>
        <begin position="166"/>
        <end position="481"/>
    </location>
</feature>
<dbReference type="NCBIfam" id="NF001756">
    <property type="entry name" value="PRK00484.1"/>
    <property type="match status" value="1"/>
</dbReference>
<dbReference type="Gene3D" id="2.40.50.140">
    <property type="entry name" value="Nucleic acid-binding proteins"/>
    <property type="match status" value="1"/>
</dbReference>
<dbReference type="InterPro" id="IPR006195">
    <property type="entry name" value="aa-tRNA-synth_II"/>
</dbReference>
<evidence type="ECO:0000256" key="5">
    <source>
        <dbReference type="ARBA" id="ARBA00022840"/>
    </source>
</evidence>
<dbReference type="GO" id="GO:0016740">
    <property type="term" value="F:transferase activity"/>
    <property type="evidence" value="ECO:0007669"/>
    <property type="project" value="UniProtKB-ARBA"/>
</dbReference>
<comment type="similarity">
    <text evidence="8">Belongs to the class-II aminoacyl-tRNA synthetase family.</text>
</comment>
<gene>
    <name evidence="8" type="primary">lysS</name>
    <name evidence="11" type="ORF">ABW02_01680</name>
</gene>
<dbReference type="SUPFAM" id="SSF55681">
    <property type="entry name" value="Class II aaRS and biotin synthetases"/>
    <property type="match status" value="1"/>
</dbReference>
<keyword evidence="8 9" id="KW-0460">Magnesium</keyword>
<dbReference type="EMBL" id="LDPH01000001">
    <property type="protein sequence ID" value="KLV28475.1"/>
    <property type="molecule type" value="Genomic_DNA"/>
</dbReference>
<dbReference type="InterPro" id="IPR018149">
    <property type="entry name" value="Lys-tRNA-synth_II_C"/>
</dbReference>
<dbReference type="InterPro" id="IPR004365">
    <property type="entry name" value="NA-bd_OB_tRNA"/>
</dbReference>
<dbReference type="Pfam" id="PF01336">
    <property type="entry name" value="tRNA_anti-codon"/>
    <property type="match status" value="1"/>
</dbReference>
<evidence type="ECO:0000256" key="6">
    <source>
        <dbReference type="ARBA" id="ARBA00023146"/>
    </source>
</evidence>
<dbReference type="GO" id="GO:0004824">
    <property type="term" value="F:lysine-tRNA ligase activity"/>
    <property type="evidence" value="ECO:0007669"/>
    <property type="project" value="UniProtKB-UniRule"/>
</dbReference>
<dbReference type="Pfam" id="PF00152">
    <property type="entry name" value="tRNA-synt_2"/>
    <property type="match status" value="1"/>
</dbReference>
<feature type="binding site" evidence="8">
    <location>
        <position position="404"/>
    </location>
    <ligand>
        <name>Mg(2+)</name>
        <dbReference type="ChEBI" id="CHEBI:18420"/>
        <label>2</label>
    </ligand>
</feature>
<dbReference type="InterPro" id="IPR012340">
    <property type="entry name" value="NA-bd_OB-fold"/>
</dbReference>
<evidence type="ECO:0000256" key="3">
    <source>
        <dbReference type="ARBA" id="ARBA00022723"/>
    </source>
</evidence>
<dbReference type="GO" id="GO:0140096">
    <property type="term" value="F:catalytic activity, acting on a protein"/>
    <property type="evidence" value="ECO:0007669"/>
    <property type="project" value="UniProtKB-ARBA"/>
</dbReference>
<keyword evidence="5 8" id="KW-0067">ATP-binding</keyword>
<dbReference type="NCBIfam" id="TIGR00499">
    <property type="entry name" value="lysS_bact"/>
    <property type="match status" value="1"/>
</dbReference>
<dbReference type="AlphaFoldDB" id="A0A0J1LHC5"/>
<dbReference type="GO" id="GO:0006430">
    <property type="term" value="P:lysyl-tRNA aminoacylation"/>
    <property type="evidence" value="ECO:0007669"/>
    <property type="project" value="UniProtKB-UniRule"/>
</dbReference>
<evidence type="ECO:0000256" key="9">
    <source>
        <dbReference type="RuleBase" id="RU000336"/>
    </source>
</evidence>
<dbReference type="OrthoDB" id="9801152at2"/>
<keyword evidence="3 8" id="KW-0479">Metal-binding</keyword>
<evidence type="ECO:0000256" key="2">
    <source>
        <dbReference type="ARBA" id="ARBA00022598"/>
    </source>
</evidence>
<comment type="subunit">
    <text evidence="8">Homodimer.</text>
</comment>
<comment type="catalytic activity">
    <reaction evidence="7 8 9">
        <text>tRNA(Lys) + L-lysine + ATP = L-lysyl-tRNA(Lys) + AMP + diphosphate</text>
        <dbReference type="Rhea" id="RHEA:20792"/>
        <dbReference type="Rhea" id="RHEA-COMP:9696"/>
        <dbReference type="Rhea" id="RHEA-COMP:9697"/>
        <dbReference type="ChEBI" id="CHEBI:30616"/>
        <dbReference type="ChEBI" id="CHEBI:32551"/>
        <dbReference type="ChEBI" id="CHEBI:33019"/>
        <dbReference type="ChEBI" id="CHEBI:78442"/>
        <dbReference type="ChEBI" id="CHEBI:78529"/>
        <dbReference type="ChEBI" id="CHEBI:456215"/>
        <dbReference type="EC" id="6.1.1.6"/>
    </reaction>
</comment>
<proteinExistence type="inferred from homology"/>
<evidence type="ECO:0000256" key="1">
    <source>
        <dbReference type="ARBA" id="ARBA00022490"/>
    </source>
</evidence>
<dbReference type="HAMAP" id="MF_00252">
    <property type="entry name" value="Lys_tRNA_synth_class2"/>
    <property type="match status" value="1"/>
</dbReference>
<keyword evidence="1 8" id="KW-0963">Cytoplasm</keyword>
<evidence type="ECO:0000256" key="4">
    <source>
        <dbReference type="ARBA" id="ARBA00022741"/>
    </source>
</evidence>
<keyword evidence="6 8" id="KW-0030">Aminoacyl-tRNA synthetase</keyword>
<dbReference type="RefSeq" id="WP_047940170.1">
    <property type="nucleotide sequence ID" value="NZ_JBANBP010000059.1"/>
</dbReference>
<dbReference type="Proteomes" id="UP000036045">
    <property type="component" value="Unassembled WGS sequence"/>
</dbReference>
<dbReference type="GO" id="GO:0005524">
    <property type="term" value="F:ATP binding"/>
    <property type="evidence" value="ECO:0007669"/>
    <property type="project" value="UniProtKB-UniRule"/>
</dbReference>
<dbReference type="GO" id="GO:0000287">
    <property type="term" value="F:magnesium ion binding"/>
    <property type="evidence" value="ECO:0007669"/>
    <property type="project" value="UniProtKB-UniRule"/>
</dbReference>
<dbReference type="InterPro" id="IPR004364">
    <property type="entry name" value="Aa-tRNA-synt_II"/>
</dbReference>
<dbReference type="GO" id="GO:0005829">
    <property type="term" value="C:cytosol"/>
    <property type="evidence" value="ECO:0007669"/>
    <property type="project" value="TreeGrafter"/>
</dbReference>
<keyword evidence="12" id="KW-1185">Reference proteome</keyword>
<sequence>MSQEQTIRRIEKLATLRSEGVFVYPERYETNYELYEAALLEDGTEGVRVAGRIMGIRQFSKFSFLTISDIQGSLQLLLKKEEVGEQSANVFANYFDVGDFIGVEGKMYSTKTKEKTLRIEKYVLLGKALHPLPEKWHGLNNVETRYRQRYLDLMMTNETKERMLTRTKLVRAIRRFLEERDFLEVETPVLQHTSSGALARPFRTYHNALDSELNLRIAPETYLKRLIVGGFTKIFEFAKCFRNEGVSPQHLQEFTMVEGYAAYWSYEDTMALMRDLLLYVLNEVFHTTVISIQGKTIDFSLDWKVVSFRDLILKDTGIDIDLFPNVDDLYEETKRRSIYLEQDNIETLGRGNFIDLLYKKMCRPQLIEPTFLINHPIDLSPLARANDHNPAITDRFQLVVNGAEIINAYSELVDPLEQRRRLEAQAVLKSGGDLEAMEMDEDYLLAMEYGMPPISGWGFGIERLLMILTDSETIKDCVLFPLTKKV</sequence>
<reference evidence="11 12" key="1">
    <citation type="submission" date="2015-05" db="EMBL/GenBank/DDBJ databases">
        <title>Whole genome sequence and identification of bacterial endophytes from Costus igneus.</title>
        <authorList>
            <person name="Lee Y.P."/>
            <person name="Gan H.M."/>
            <person name="Eng W."/>
            <person name="Wheatley M.S."/>
            <person name="Caraballo A."/>
            <person name="Polter S."/>
            <person name="Savka M.A."/>
            <person name="Hudson A.O."/>
        </authorList>
    </citation>
    <scope>NUCLEOTIDE SEQUENCE [LARGE SCALE GENOMIC DNA]</scope>
    <source>
        <strain evidence="11 12">RIT379</strain>
    </source>
</reference>
<comment type="caution">
    <text evidence="8">Lacks conserved residue(s) required for the propagation of feature annotation.</text>
</comment>
<dbReference type="PANTHER" id="PTHR42918:SF15">
    <property type="entry name" value="LYSINE--TRNA LIGASE, CHLOROPLASTIC_MITOCHONDRIAL"/>
    <property type="match status" value="1"/>
</dbReference>
<organism evidence="11 12">
    <name type="scientific">Niallia circulans</name>
    <name type="common">Bacillus circulans</name>
    <dbReference type="NCBI Taxonomy" id="1397"/>
    <lineage>
        <taxon>Bacteria</taxon>
        <taxon>Bacillati</taxon>
        <taxon>Bacillota</taxon>
        <taxon>Bacilli</taxon>
        <taxon>Bacillales</taxon>
        <taxon>Bacillaceae</taxon>
        <taxon>Niallia</taxon>
    </lineage>
</organism>
<dbReference type="Gene3D" id="3.30.930.10">
    <property type="entry name" value="Bira Bifunctional Protein, Domain 2"/>
    <property type="match status" value="1"/>
</dbReference>
<evidence type="ECO:0000259" key="10">
    <source>
        <dbReference type="PROSITE" id="PS50862"/>
    </source>
</evidence>
<name>A0A0J1LHC5_NIACI</name>
<evidence type="ECO:0000256" key="7">
    <source>
        <dbReference type="ARBA" id="ARBA00048573"/>
    </source>
</evidence>
<dbReference type="EC" id="6.1.1.6" evidence="8"/>
<keyword evidence="4 8" id="KW-0547">Nucleotide-binding</keyword>
<dbReference type="SUPFAM" id="SSF50249">
    <property type="entry name" value="Nucleic acid-binding proteins"/>
    <property type="match status" value="1"/>
</dbReference>
<dbReference type="InterPro" id="IPR002313">
    <property type="entry name" value="Lys-tRNA-ligase_II"/>
</dbReference>
<accession>A0A0J1LHC5</accession>